<evidence type="ECO:0008006" key="4">
    <source>
        <dbReference type="Google" id="ProtNLM"/>
    </source>
</evidence>
<dbReference type="OrthoDB" id="5148540at2"/>
<reference evidence="2 3" key="1">
    <citation type="submission" date="2019-07" db="EMBL/GenBank/DDBJ databases">
        <authorList>
            <person name="Zhao L.H."/>
        </authorList>
    </citation>
    <scope>NUCLEOTIDE SEQUENCE [LARGE SCALE GENOMIC DNA]</scope>
    <source>
        <strain evidence="2 3">Co35</strain>
    </source>
</reference>
<comment type="caution">
    <text evidence="2">The sequence shown here is derived from an EMBL/GenBank/DDBJ whole genome shotgun (WGS) entry which is preliminary data.</text>
</comment>
<evidence type="ECO:0000256" key="1">
    <source>
        <dbReference type="SAM" id="Phobius"/>
    </source>
</evidence>
<dbReference type="AlphaFoldDB" id="A0A554RU75"/>
<keyword evidence="1" id="KW-0472">Membrane</keyword>
<keyword evidence="1" id="KW-0812">Transmembrane</keyword>
<proteinExistence type="predicted"/>
<dbReference type="EMBL" id="VLNT01000018">
    <property type="protein sequence ID" value="TSD57643.1"/>
    <property type="molecule type" value="Genomic_DNA"/>
</dbReference>
<organism evidence="2 3">
    <name type="scientific">Aeromicrobium piscarium</name>
    <dbReference type="NCBI Taxonomy" id="2590901"/>
    <lineage>
        <taxon>Bacteria</taxon>
        <taxon>Bacillati</taxon>
        <taxon>Actinomycetota</taxon>
        <taxon>Actinomycetes</taxon>
        <taxon>Propionibacteriales</taxon>
        <taxon>Nocardioidaceae</taxon>
        <taxon>Aeromicrobium</taxon>
    </lineage>
</organism>
<evidence type="ECO:0000313" key="3">
    <source>
        <dbReference type="Proteomes" id="UP000316988"/>
    </source>
</evidence>
<keyword evidence="3" id="KW-1185">Reference proteome</keyword>
<evidence type="ECO:0000313" key="2">
    <source>
        <dbReference type="EMBL" id="TSD57643.1"/>
    </source>
</evidence>
<dbReference type="Proteomes" id="UP000316988">
    <property type="component" value="Unassembled WGS sequence"/>
</dbReference>
<name>A0A554RU75_9ACTN</name>
<protein>
    <recommendedName>
        <fullName evidence="4">PH domain-containing protein</fullName>
    </recommendedName>
</protein>
<keyword evidence="1" id="KW-1133">Transmembrane helix</keyword>
<feature type="transmembrane region" description="Helical" evidence="1">
    <location>
        <begin position="18"/>
        <end position="36"/>
    </location>
</feature>
<dbReference type="RefSeq" id="WP_143914492.1">
    <property type="nucleotide sequence ID" value="NZ_VLNT01000018.1"/>
</dbReference>
<feature type="transmembrane region" description="Helical" evidence="1">
    <location>
        <begin position="42"/>
        <end position="62"/>
    </location>
</feature>
<gene>
    <name evidence="2" type="ORF">FNM00_15690</name>
</gene>
<accession>A0A554RU75</accession>
<sequence length="211" mass="23169">MPPLLPAMVRCNRGVGRWFWICIGIIALVTAIAMLGSGEPPWTMALIGLGAAALFTLTRAILPRLTISPAEQSIHTRRRVVPYRAVSAIHFRRPQKAGIWVDFAGEDRRRPLARLAIDETLMAPATVEQWAALRQMIALVAGRGSASHVGTELVPDEGRIPAWRDRPVEPDQAIAALDAQLAWCQAGNRSGHRRAPMRALLGRVVVIHRHA</sequence>